<keyword evidence="5" id="KW-1185">Reference proteome</keyword>
<dbReference type="Pfam" id="PF00076">
    <property type="entry name" value="RRM_1"/>
    <property type="match status" value="1"/>
</dbReference>
<dbReference type="Proteomes" id="UP001530400">
    <property type="component" value="Unassembled WGS sequence"/>
</dbReference>
<dbReference type="EMBL" id="JALLPJ020000164">
    <property type="protein sequence ID" value="KAL3800260.1"/>
    <property type="molecule type" value="Genomic_DNA"/>
</dbReference>
<accession>A0ABD3QIT4</accession>
<feature type="compositionally biased region" description="Basic and acidic residues" evidence="2">
    <location>
        <begin position="41"/>
        <end position="69"/>
    </location>
</feature>
<organism evidence="4 5">
    <name type="scientific">Cyclotella atomus</name>
    <dbReference type="NCBI Taxonomy" id="382360"/>
    <lineage>
        <taxon>Eukaryota</taxon>
        <taxon>Sar</taxon>
        <taxon>Stramenopiles</taxon>
        <taxon>Ochrophyta</taxon>
        <taxon>Bacillariophyta</taxon>
        <taxon>Coscinodiscophyceae</taxon>
        <taxon>Thalassiosirophycidae</taxon>
        <taxon>Stephanodiscales</taxon>
        <taxon>Stephanodiscaceae</taxon>
        <taxon>Cyclotella</taxon>
    </lineage>
</organism>
<dbReference type="SUPFAM" id="SSF54928">
    <property type="entry name" value="RNA-binding domain, RBD"/>
    <property type="match status" value="1"/>
</dbReference>
<reference evidence="4 5" key="1">
    <citation type="submission" date="2024-10" db="EMBL/GenBank/DDBJ databases">
        <title>Updated reference genomes for cyclostephanoid diatoms.</title>
        <authorList>
            <person name="Roberts W.R."/>
            <person name="Alverson A.J."/>
        </authorList>
    </citation>
    <scope>NUCLEOTIDE SEQUENCE [LARGE SCALE GENOMIC DNA]</scope>
    <source>
        <strain evidence="4 5">AJA010-31</strain>
    </source>
</reference>
<dbReference type="InterPro" id="IPR035979">
    <property type="entry name" value="RBD_domain_sf"/>
</dbReference>
<feature type="compositionally biased region" description="Acidic residues" evidence="2">
    <location>
        <begin position="128"/>
        <end position="153"/>
    </location>
</feature>
<dbReference type="PANTHER" id="PTHR15241">
    <property type="entry name" value="TRANSFORMER-2-RELATED"/>
    <property type="match status" value="1"/>
</dbReference>
<evidence type="ECO:0000256" key="1">
    <source>
        <dbReference type="PROSITE-ProRule" id="PRU00176"/>
    </source>
</evidence>
<evidence type="ECO:0000259" key="3">
    <source>
        <dbReference type="PROSITE" id="PS50102"/>
    </source>
</evidence>
<dbReference type="SMART" id="SM00360">
    <property type="entry name" value="RRM"/>
    <property type="match status" value="1"/>
</dbReference>
<evidence type="ECO:0000313" key="4">
    <source>
        <dbReference type="EMBL" id="KAL3800260.1"/>
    </source>
</evidence>
<dbReference type="AlphaFoldDB" id="A0ABD3QIT4"/>
<feature type="region of interest" description="Disordered" evidence="2">
    <location>
        <begin position="1"/>
        <end position="179"/>
    </location>
</feature>
<proteinExistence type="predicted"/>
<dbReference type="PANTHER" id="PTHR15241:SF304">
    <property type="entry name" value="RRM DOMAIN-CONTAINING PROTEIN"/>
    <property type="match status" value="1"/>
</dbReference>
<feature type="compositionally biased region" description="Basic and acidic residues" evidence="2">
    <location>
        <begin position="101"/>
        <end position="127"/>
    </location>
</feature>
<feature type="compositionally biased region" description="Basic residues" evidence="2">
    <location>
        <begin position="78"/>
        <end position="87"/>
    </location>
</feature>
<dbReference type="InterPro" id="IPR012677">
    <property type="entry name" value="Nucleotide-bd_a/b_plait_sf"/>
</dbReference>
<dbReference type="GO" id="GO:0003723">
    <property type="term" value="F:RNA binding"/>
    <property type="evidence" value="ECO:0007669"/>
    <property type="project" value="UniProtKB-UniRule"/>
</dbReference>
<name>A0ABD3QIT4_9STRA</name>
<feature type="domain" description="RRM" evidence="3">
    <location>
        <begin position="226"/>
        <end position="305"/>
    </location>
</feature>
<sequence length="335" mass="38269">MTAKSSTNKKSKKRRHDAERQDEPSPEPKSAKKEKKHKSQDKKLCKEEKKAAKKQVEEELLAKIPKVDEDGIPYNKIQIRRMKRRVKHGLDPIPTEEEEKEIAKRKEEEKKEVEELFADREKDKLLSEDEVEDGEGGSDGEESHDDPDDEGADDRDKPTHQQQPIYKKARTKPVPPDYVCSACQNKSSQDGEFSPHWIYDCPSKVTKKGCNTKSKKTRGLTDPPSRKVFVSGLPFDVTERGVKQYFDTAGEVVHVKLLKFEDSQRCKGQGILTFDTDAGAKAALKLNGEIWVEEEEPVKKKKKKSVESTAKEKKELRLKVSKVLNRFVTKKQKKG</sequence>
<dbReference type="PROSITE" id="PS50102">
    <property type="entry name" value="RRM"/>
    <property type="match status" value="1"/>
</dbReference>
<dbReference type="InterPro" id="IPR000504">
    <property type="entry name" value="RRM_dom"/>
</dbReference>
<gene>
    <name evidence="4" type="ORF">ACHAWO_013842</name>
</gene>
<evidence type="ECO:0000313" key="5">
    <source>
        <dbReference type="Proteomes" id="UP001530400"/>
    </source>
</evidence>
<comment type="caution">
    <text evidence="4">The sequence shown here is derived from an EMBL/GenBank/DDBJ whole genome shotgun (WGS) entry which is preliminary data.</text>
</comment>
<protein>
    <recommendedName>
        <fullName evidence="3">RRM domain-containing protein</fullName>
    </recommendedName>
</protein>
<keyword evidence="1" id="KW-0694">RNA-binding</keyword>
<dbReference type="Gene3D" id="3.30.70.330">
    <property type="match status" value="1"/>
</dbReference>
<evidence type="ECO:0000256" key="2">
    <source>
        <dbReference type="SAM" id="MobiDB-lite"/>
    </source>
</evidence>